<dbReference type="Proteomes" id="UP001501509">
    <property type="component" value="Unassembled WGS sequence"/>
</dbReference>
<dbReference type="PROSITE" id="PS51257">
    <property type="entry name" value="PROKAR_LIPOPROTEIN"/>
    <property type="match status" value="1"/>
</dbReference>
<keyword evidence="3" id="KW-1185">Reference proteome</keyword>
<gene>
    <name evidence="2" type="ORF">GCM10010411_42020</name>
</gene>
<evidence type="ECO:0000256" key="1">
    <source>
        <dbReference type="SAM" id="MobiDB-lite"/>
    </source>
</evidence>
<evidence type="ECO:0000313" key="2">
    <source>
        <dbReference type="EMBL" id="GAA2603529.1"/>
    </source>
</evidence>
<proteinExistence type="predicted"/>
<sequence>MGPRKLLDLTTILAIVGLVLAGCGGDDKKSGPKKSSTPPSPSPSAQPSYDAAKVREALLKPGEIGKGLREVQVSLLPLQDKQIPICSLGGAKVDGEPRITIRQFTDRKSSTSRTNYSQLVAHYDDSAAASQAFAKVKTKATACPAKKRVNAKRIPGKRVVLFSHDDTWKTSGDSVEGWTHLRGFERQLYSASQTTENVLFFVYDYAVRGNVLVTTVYWERTKPSKSGEPVAARAMEILTKQLRKIG</sequence>
<accession>A0ABP6C5Q4</accession>
<organism evidence="2 3">
    <name type="scientific">Actinomadura fulvescens</name>
    <dbReference type="NCBI Taxonomy" id="46160"/>
    <lineage>
        <taxon>Bacteria</taxon>
        <taxon>Bacillati</taxon>
        <taxon>Actinomycetota</taxon>
        <taxon>Actinomycetes</taxon>
        <taxon>Streptosporangiales</taxon>
        <taxon>Thermomonosporaceae</taxon>
        <taxon>Actinomadura</taxon>
    </lineage>
</organism>
<evidence type="ECO:0000313" key="3">
    <source>
        <dbReference type="Proteomes" id="UP001501509"/>
    </source>
</evidence>
<evidence type="ECO:0008006" key="4">
    <source>
        <dbReference type="Google" id="ProtNLM"/>
    </source>
</evidence>
<reference evidence="3" key="1">
    <citation type="journal article" date="2019" name="Int. J. Syst. Evol. Microbiol.">
        <title>The Global Catalogue of Microorganisms (GCM) 10K type strain sequencing project: providing services to taxonomists for standard genome sequencing and annotation.</title>
        <authorList>
            <consortium name="The Broad Institute Genomics Platform"/>
            <consortium name="The Broad Institute Genome Sequencing Center for Infectious Disease"/>
            <person name="Wu L."/>
            <person name="Ma J."/>
        </authorList>
    </citation>
    <scope>NUCLEOTIDE SEQUENCE [LARGE SCALE GENOMIC DNA]</scope>
    <source>
        <strain evidence="3">JCM 6833</strain>
    </source>
</reference>
<protein>
    <recommendedName>
        <fullName evidence="4">Lipoprotein</fullName>
    </recommendedName>
</protein>
<name>A0ABP6C5Q4_9ACTN</name>
<comment type="caution">
    <text evidence="2">The sequence shown here is derived from an EMBL/GenBank/DDBJ whole genome shotgun (WGS) entry which is preliminary data.</text>
</comment>
<feature type="region of interest" description="Disordered" evidence="1">
    <location>
        <begin position="25"/>
        <end position="50"/>
    </location>
</feature>
<dbReference type="EMBL" id="BAAATD010000005">
    <property type="protein sequence ID" value="GAA2603529.1"/>
    <property type="molecule type" value="Genomic_DNA"/>
</dbReference>